<dbReference type="AlphaFoldDB" id="A0AAE3FMH5"/>
<name>A0AAE3FMH5_9CREN</name>
<accession>A0AAE3FMH5</accession>
<sequence>MIEGRVKKTDNKVVILVRGFPELKKLHGHDVVIKVDNKYYFCRVMKYANKYVIYVPSTENREELLKKEEIKFEIVTHW</sequence>
<protein>
    <submittedName>
        <fullName evidence="1">Uncharacterized protein</fullName>
    </submittedName>
</protein>
<organism evidence="1">
    <name type="scientific">Candidatus Aramenus sulfurataquae</name>
    <dbReference type="NCBI Taxonomy" id="1326980"/>
    <lineage>
        <taxon>Archaea</taxon>
        <taxon>Thermoproteota</taxon>
        <taxon>Thermoprotei</taxon>
        <taxon>Sulfolobales</taxon>
        <taxon>Sulfolobaceae</taxon>
        <taxon>Candidatus Aramenus</taxon>
    </lineage>
</organism>
<gene>
    <name evidence="1" type="ORF">TQ35_008695</name>
</gene>
<dbReference type="EMBL" id="JZWS02000019">
    <property type="protein sequence ID" value="MCL7344634.1"/>
    <property type="molecule type" value="Genomic_DNA"/>
</dbReference>
<proteinExistence type="predicted"/>
<evidence type="ECO:0000313" key="1">
    <source>
        <dbReference type="EMBL" id="MCL7344634.1"/>
    </source>
</evidence>
<reference evidence="1" key="1">
    <citation type="submission" date="2022-05" db="EMBL/GenBank/DDBJ databases">
        <title>Metagenome Sequencing of an Archaeal-Dominated Microbial Community from a Hot Spring at the Los Azufres Geothermal Field, Mexico.</title>
        <authorList>
            <person name="Marin-Paredes R."/>
            <person name="Martinez-Romero E."/>
            <person name="Servin-Garciduenas L.E."/>
        </authorList>
    </citation>
    <scope>NUCLEOTIDE SEQUENCE</scope>
    <source>
        <strain evidence="1">AZ1-454</strain>
    </source>
</reference>
<comment type="caution">
    <text evidence="1">The sequence shown here is derived from an EMBL/GenBank/DDBJ whole genome shotgun (WGS) entry which is preliminary data.</text>
</comment>